<dbReference type="Proteomes" id="UP001151760">
    <property type="component" value="Unassembled WGS sequence"/>
</dbReference>
<keyword evidence="3" id="KW-1185">Reference proteome</keyword>
<evidence type="ECO:0000256" key="1">
    <source>
        <dbReference type="SAM" id="Coils"/>
    </source>
</evidence>
<proteinExistence type="predicted"/>
<comment type="caution">
    <text evidence="2">The sequence shown here is derived from an EMBL/GenBank/DDBJ whole genome shotgun (WGS) entry which is preliminary data.</text>
</comment>
<reference evidence="2" key="1">
    <citation type="journal article" date="2022" name="Int. J. Mol. Sci.">
        <title>Draft Genome of Tanacetum Coccineum: Genomic Comparison of Closely Related Tanacetum-Family Plants.</title>
        <authorList>
            <person name="Yamashiro T."/>
            <person name="Shiraishi A."/>
            <person name="Nakayama K."/>
            <person name="Satake H."/>
        </authorList>
    </citation>
    <scope>NUCLEOTIDE SEQUENCE</scope>
</reference>
<protein>
    <submittedName>
        <fullName evidence="2">Uncharacterized protein</fullName>
    </submittedName>
</protein>
<dbReference type="EMBL" id="BQNB010010123">
    <property type="protein sequence ID" value="GJS73030.1"/>
    <property type="molecule type" value="Genomic_DNA"/>
</dbReference>
<accession>A0ABQ4Y7U2</accession>
<organism evidence="2 3">
    <name type="scientific">Tanacetum coccineum</name>
    <dbReference type="NCBI Taxonomy" id="301880"/>
    <lineage>
        <taxon>Eukaryota</taxon>
        <taxon>Viridiplantae</taxon>
        <taxon>Streptophyta</taxon>
        <taxon>Embryophyta</taxon>
        <taxon>Tracheophyta</taxon>
        <taxon>Spermatophyta</taxon>
        <taxon>Magnoliopsida</taxon>
        <taxon>eudicotyledons</taxon>
        <taxon>Gunneridae</taxon>
        <taxon>Pentapetalae</taxon>
        <taxon>asterids</taxon>
        <taxon>campanulids</taxon>
        <taxon>Asterales</taxon>
        <taxon>Asteraceae</taxon>
        <taxon>Asteroideae</taxon>
        <taxon>Anthemideae</taxon>
        <taxon>Anthemidinae</taxon>
        <taxon>Tanacetum</taxon>
    </lineage>
</organism>
<gene>
    <name evidence="2" type="ORF">Tco_0705871</name>
</gene>
<keyword evidence="1" id="KW-0175">Coiled coil</keyword>
<evidence type="ECO:0000313" key="2">
    <source>
        <dbReference type="EMBL" id="GJS73030.1"/>
    </source>
</evidence>
<sequence length="179" mass="21103">MDDMIRNKNALKQEIDSLKQTLSKQIKEKESLLQTFTVLKKESKEKENKYMDKEIDLEKKIKERDNIFYKVGQSAQTVHMLTKPQVFYDDTYKQALGYQNPFYLKKAQKIKPMLYDGSMISRKHDVISVVDEEETLILEEESRSKMLAKQNDPISKEKKINISPINFSELNKLAEDFEK</sequence>
<evidence type="ECO:0000313" key="3">
    <source>
        <dbReference type="Proteomes" id="UP001151760"/>
    </source>
</evidence>
<name>A0ABQ4Y7U2_9ASTR</name>
<reference evidence="2" key="2">
    <citation type="submission" date="2022-01" db="EMBL/GenBank/DDBJ databases">
        <authorList>
            <person name="Yamashiro T."/>
            <person name="Shiraishi A."/>
            <person name="Satake H."/>
            <person name="Nakayama K."/>
        </authorList>
    </citation>
    <scope>NUCLEOTIDE SEQUENCE</scope>
</reference>
<feature type="coiled-coil region" evidence="1">
    <location>
        <begin position="1"/>
        <end position="35"/>
    </location>
</feature>